<dbReference type="Gene3D" id="3.40.50.2300">
    <property type="match status" value="2"/>
</dbReference>
<feature type="domain" description="PAS" evidence="6">
    <location>
        <begin position="311"/>
        <end position="382"/>
    </location>
</feature>
<dbReference type="SUPFAM" id="SSF55874">
    <property type="entry name" value="ATPase domain of HSP90 chaperone/DNA topoisomerase II/histidine kinase"/>
    <property type="match status" value="1"/>
</dbReference>
<dbReference type="PRINTS" id="PR00344">
    <property type="entry name" value="BCTRLSENSOR"/>
</dbReference>
<evidence type="ECO:0000259" key="6">
    <source>
        <dbReference type="PROSITE" id="PS50112"/>
    </source>
</evidence>
<feature type="domain" description="Histidine kinase" evidence="5">
    <location>
        <begin position="472"/>
        <end position="703"/>
    </location>
</feature>
<dbReference type="EC" id="2.7.13.3" evidence="2"/>
<dbReference type="InterPro" id="IPR005467">
    <property type="entry name" value="His_kinase_dom"/>
</dbReference>
<dbReference type="PROSITE" id="PS50109">
    <property type="entry name" value="HIS_KIN"/>
    <property type="match status" value="1"/>
</dbReference>
<reference evidence="8 9" key="1">
    <citation type="submission" date="2023-07" db="EMBL/GenBank/DDBJ databases">
        <title>Sorghum-associated microbial communities from plants grown in Nebraska, USA.</title>
        <authorList>
            <person name="Schachtman D."/>
        </authorList>
    </citation>
    <scope>NUCLEOTIDE SEQUENCE [LARGE SCALE GENOMIC DNA]</scope>
    <source>
        <strain evidence="8 9">BE308</strain>
    </source>
</reference>
<dbReference type="PANTHER" id="PTHR43065:SF42">
    <property type="entry name" value="TWO-COMPONENT SENSOR PPRA"/>
    <property type="match status" value="1"/>
</dbReference>
<dbReference type="SUPFAM" id="SSF55785">
    <property type="entry name" value="PYP-like sensor domain (PAS domain)"/>
    <property type="match status" value="1"/>
</dbReference>
<dbReference type="EMBL" id="JAVDXO010000005">
    <property type="protein sequence ID" value="MDR7307153.1"/>
    <property type="molecule type" value="Genomic_DNA"/>
</dbReference>
<organism evidence="8 9">
    <name type="scientific">Rhodoferax saidenbachensis</name>
    <dbReference type="NCBI Taxonomy" id="1484693"/>
    <lineage>
        <taxon>Bacteria</taxon>
        <taxon>Pseudomonadati</taxon>
        <taxon>Pseudomonadota</taxon>
        <taxon>Betaproteobacteria</taxon>
        <taxon>Burkholderiales</taxon>
        <taxon>Comamonadaceae</taxon>
        <taxon>Rhodoferax</taxon>
    </lineage>
</organism>
<dbReference type="SUPFAM" id="SSF47384">
    <property type="entry name" value="Homodimeric domain of signal transducing histidine kinase"/>
    <property type="match status" value="1"/>
</dbReference>
<dbReference type="Gene3D" id="3.30.450.20">
    <property type="entry name" value="PAS domain"/>
    <property type="match status" value="1"/>
</dbReference>
<dbReference type="InterPro" id="IPR025997">
    <property type="entry name" value="SBP_2_dom"/>
</dbReference>
<dbReference type="CDD" id="cd00082">
    <property type="entry name" value="HisKA"/>
    <property type="match status" value="1"/>
</dbReference>
<dbReference type="SUPFAM" id="SSF53822">
    <property type="entry name" value="Periplasmic binding protein-like I"/>
    <property type="match status" value="1"/>
</dbReference>
<feature type="domain" description="PAC" evidence="7">
    <location>
        <begin position="383"/>
        <end position="438"/>
    </location>
</feature>
<evidence type="ECO:0000256" key="2">
    <source>
        <dbReference type="ARBA" id="ARBA00012438"/>
    </source>
</evidence>
<evidence type="ECO:0000256" key="1">
    <source>
        <dbReference type="ARBA" id="ARBA00000085"/>
    </source>
</evidence>
<evidence type="ECO:0000256" key="4">
    <source>
        <dbReference type="SAM" id="Coils"/>
    </source>
</evidence>
<dbReference type="Proteomes" id="UP001268089">
    <property type="component" value="Unassembled WGS sequence"/>
</dbReference>
<dbReference type="Gene3D" id="1.10.287.130">
    <property type="match status" value="1"/>
</dbReference>
<dbReference type="RefSeq" id="WP_310343154.1">
    <property type="nucleotide sequence ID" value="NZ_JAVDXO010000005.1"/>
</dbReference>
<evidence type="ECO:0000259" key="5">
    <source>
        <dbReference type="PROSITE" id="PS50109"/>
    </source>
</evidence>
<evidence type="ECO:0000313" key="9">
    <source>
        <dbReference type="Proteomes" id="UP001268089"/>
    </source>
</evidence>
<accession>A0ABU1ZNN9</accession>
<dbReference type="InterPro" id="IPR003661">
    <property type="entry name" value="HisK_dim/P_dom"/>
</dbReference>
<name>A0ABU1ZNN9_9BURK</name>
<dbReference type="Gene3D" id="3.30.565.10">
    <property type="entry name" value="Histidine kinase-like ATPase, C-terminal domain"/>
    <property type="match status" value="1"/>
</dbReference>
<dbReference type="InterPro" id="IPR028082">
    <property type="entry name" value="Peripla_BP_I"/>
</dbReference>
<dbReference type="InterPro" id="IPR004358">
    <property type="entry name" value="Sig_transdc_His_kin-like_C"/>
</dbReference>
<dbReference type="NCBIfam" id="TIGR00229">
    <property type="entry name" value="sensory_box"/>
    <property type="match status" value="1"/>
</dbReference>
<evidence type="ECO:0000256" key="3">
    <source>
        <dbReference type="ARBA" id="ARBA00022553"/>
    </source>
</evidence>
<comment type="caution">
    <text evidence="8">The sequence shown here is derived from an EMBL/GenBank/DDBJ whole genome shotgun (WGS) entry which is preliminary data.</text>
</comment>
<keyword evidence="4" id="KW-0175">Coiled coil</keyword>
<comment type="catalytic activity">
    <reaction evidence="1">
        <text>ATP + protein L-histidine = ADP + protein N-phospho-L-histidine.</text>
        <dbReference type="EC" id="2.7.13.3"/>
    </reaction>
</comment>
<dbReference type="CDD" id="cd01536">
    <property type="entry name" value="PBP1_ABC_sugar_binding-like"/>
    <property type="match status" value="1"/>
</dbReference>
<dbReference type="InterPro" id="IPR036890">
    <property type="entry name" value="HATPase_C_sf"/>
</dbReference>
<dbReference type="Pfam" id="PF13407">
    <property type="entry name" value="Peripla_BP_4"/>
    <property type="match status" value="1"/>
</dbReference>
<dbReference type="InterPro" id="IPR000700">
    <property type="entry name" value="PAS-assoc_C"/>
</dbReference>
<dbReference type="PROSITE" id="PS50113">
    <property type="entry name" value="PAC"/>
    <property type="match status" value="1"/>
</dbReference>
<dbReference type="InterPro" id="IPR035965">
    <property type="entry name" value="PAS-like_dom_sf"/>
</dbReference>
<keyword evidence="3" id="KW-0597">Phosphoprotein</keyword>
<dbReference type="Pfam" id="PF08448">
    <property type="entry name" value="PAS_4"/>
    <property type="match status" value="1"/>
</dbReference>
<dbReference type="InterPro" id="IPR003594">
    <property type="entry name" value="HATPase_dom"/>
</dbReference>
<protein>
    <recommendedName>
        <fullName evidence="2">histidine kinase</fullName>
        <ecNumber evidence="2">2.7.13.3</ecNumber>
    </recommendedName>
</protein>
<feature type="coiled-coil region" evidence="4">
    <location>
        <begin position="429"/>
        <end position="456"/>
    </location>
</feature>
<evidence type="ECO:0000313" key="8">
    <source>
        <dbReference type="EMBL" id="MDR7307153.1"/>
    </source>
</evidence>
<dbReference type="PANTHER" id="PTHR43065">
    <property type="entry name" value="SENSOR HISTIDINE KINASE"/>
    <property type="match status" value="1"/>
</dbReference>
<dbReference type="Pfam" id="PF02518">
    <property type="entry name" value="HATPase_c"/>
    <property type="match status" value="1"/>
</dbReference>
<proteinExistence type="predicted"/>
<sequence>MQPPVRIGFVHLNALCWTYFHYHLQICSKPLGIELLNRPVRSLQGQIAEIRQLLQEGIQVLIVRPVATEQPDLIAVLQEARKQGMHVIAVDGSPGGEDPFLTISADNFAGQFAMADYVCRHLEGKGKIAYLQGDQRMEAGRLRTQGFLSALKKYPNIGLVFDGALDWSSETDLRTQGMALAREALAQHPDLVAILTTSDEASLGVNEVLIQAGLVHKVLVTGFDAMPEGLVAIAQGRMHASVHQPLGRMAETAIQAALQMVQGIRPQNHQVVLDTEIILPENLGDAALRALSIFPSITQDLVTRNQEQKQSNAFLETLVDNIPTMLYVKEAKDYRYIRVNKAREAWLGVPRDQHLAKTVFDLFGEEDAKRYWLEDRAVMESGIPLEIPVERTEVPGFGIRYLHTRKIPIYDEQHQPAYILCVADDITERTRAEAMLEQHTTDLERANQALLENQRMLVNSEKMAALGALVAGVAHELNTPIGNAMLAATTLKDQCLAFAEQVSKGITRTDLQHFLDAIGNGSDLVERNLVRTAHLISSFKQVAIDQSSSQPRNFLLASVVEETLLLLSPTLKKTAVTLERTIPDDIELHSHPGALEQVLMNLINNAVIHGLDGRVQGHIRIQAHMQSPGWVRLAVEDDGVGIAPENIQRVFDPFFSTRFGRGGSGLGLSITHSLVEHTLGGKIEVRSQVGQGAHFDITLPLRAPAVPLE</sequence>
<keyword evidence="9" id="KW-1185">Reference proteome</keyword>
<evidence type="ECO:0000259" key="7">
    <source>
        <dbReference type="PROSITE" id="PS50113"/>
    </source>
</evidence>
<dbReference type="SMART" id="SM00387">
    <property type="entry name" value="HATPase_c"/>
    <property type="match status" value="1"/>
</dbReference>
<dbReference type="PROSITE" id="PS50112">
    <property type="entry name" value="PAS"/>
    <property type="match status" value="1"/>
</dbReference>
<dbReference type="InterPro" id="IPR000014">
    <property type="entry name" value="PAS"/>
</dbReference>
<dbReference type="InterPro" id="IPR036097">
    <property type="entry name" value="HisK_dim/P_sf"/>
</dbReference>
<gene>
    <name evidence="8" type="ORF">J2X15_002440</name>
</gene>
<dbReference type="InterPro" id="IPR013656">
    <property type="entry name" value="PAS_4"/>
</dbReference>